<evidence type="ECO:0000256" key="4">
    <source>
        <dbReference type="ARBA" id="ARBA00023033"/>
    </source>
</evidence>
<organism evidence="6 7">
    <name type="scientific">Seongchinamella sediminis</name>
    <dbReference type="NCBI Taxonomy" id="2283635"/>
    <lineage>
        <taxon>Bacteria</taxon>
        <taxon>Pseudomonadati</taxon>
        <taxon>Pseudomonadota</taxon>
        <taxon>Gammaproteobacteria</taxon>
        <taxon>Cellvibrionales</taxon>
        <taxon>Halieaceae</taxon>
        <taxon>Seongchinamella</taxon>
    </lineage>
</organism>
<keyword evidence="3 6" id="KW-0560">Oxidoreductase</keyword>
<dbReference type="InterPro" id="IPR019921">
    <property type="entry name" value="Lucif-like_OxRdtase_Rv2161c"/>
</dbReference>
<keyword evidence="4" id="KW-0503">Monooxygenase</keyword>
<evidence type="ECO:0000256" key="3">
    <source>
        <dbReference type="ARBA" id="ARBA00023002"/>
    </source>
</evidence>
<name>A0A3L7DUX5_9GAMM</name>
<dbReference type="PANTHER" id="PTHR42847:SF4">
    <property type="entry name" value="ALKANESULFONATE MONOOXYGENASE-RELATED"/>
    <property type="match status" value="1"/>
</dbReference>
<keyword evidence="1" id="KW-0285">Flavoprotein</keyword>
<dbReference type="Proteomes" id="UP000265509">
    <property type="component" value="Unassembled WGS sequence"/>
</dbReference>
<comment type="caution">
    <text evidence="6">The sequence shown here is derived from an EMBL/GenBank/DDBJ whole genome shotgun (WGS) entry which is preliminary data.</text>
</comment>
<dbReference type="InterPro" id="IPR036661">
    <property type="entry name" value="Luciferase-like_sf"/>
</dbReference>
<evidence type="ECO:0000256" key="2">
    <source>
        <dbReference type="ARBA" id="ARBA00022643"/>
    </source>
</evidence>
<dbReference type="PANTHER" id="PTHR42847">
    <property type="entry name" value="ALKANESULFONATE MONOOXYGENASE"/>
    <property type="match status" value="1"/>
</dbReference>
<evidence type="ECO:0000313" key="7">
    <source>
        <dbReference type="Proteomes" id="UP000265509"/>
    </source>
</evidence>
<dbReference type="EC" id="1.-.-.-" evidence="6"/>
<evidence type="ECO:0000313" key="6">
    <source>
        <dbReference type="EMBL" id="RLQ21367.1"/>
    </source>
</evidence>
<dbReference type="NCBIfam" id="TIGR03619">
    <property type="entry name" value="F420_Rv2161c"/>
    <property type="match status" value="1"/>
</dbReference>
<dbReference type="InterPro" id="IPR050172">
    <property type="entry name" value="SsuD_RutA_monooxygenase"/>
</dbReference>
<dbReference type="Pfam" id="PF00296">
    <property type="entry name" value="Bac_luciferase"/>
    <property type="match status" value="1"/>
</dbReference>
<sequence>MEYWLAWFHETNNGVEVKEIARAAEQLGYAGIALSDHVALPREQQSRHPLRGIPYDPAIPNIEPITTAATMAAVTESLRFMTYAYVMGMRDPFTVAKQVGALADLSGNRFALGMTPGWNRDEIALLGHDPATRGKRFVESIDVIKGLWSHDLFTYHGEQYHFDEVGLSPRPAQAPPIFVGGNSPAAIRRAADNAGWIGMNHPVEELRPLLAQLDELSEGRAQTYVIASQALSDAYVGQLTEMGVRGVVLMPWPLDVPAAVPLADKISAMEAVATYWRN</sequence>
<dbReference type="Gene3D" id="3.20.20.30">
    <property type="entry name" value="Luciferase-like domain"/>
    <property type="match status" value="1"/>
</dbReference>
<keyword evidence="2" id="KW-0288">FMN</keyword>
<feature type="domain" description="Luciferase-like" evidence="5">
    <location>
        <begin position="16"/>
        <end position="216"/>
    </location>
</feature>
<accession>A0A3L7DUX5</accession>
<keyword evidence="7" id="KW-1185">Reference proteome</keyword>
<dbReference type="OrthoDB" id="7054686at2"/>
<dbReference type="RefSeq" id="WP_117955169.1">
    <property type="nucleotide sequence ID" value="NZ_QRAN01000013.1"/>
</dbReference>
<proteinExistence type="predicted"/>
<dbReference type="AlphaFoldDB" id="A0A3L7DUX5"/>
<dbReference type="EMBL" id="QRAN01000013">
    <property type="protein sequence ID" value="RLQ21367.1"/>
    <property type="molecule type" value="Genomic_DNA"/>
</dbReference>
<evidence type="ECO:0000259" key="5">
    <source>
        <dbReference type="Pfam" id="PF00296"/>
    </source>
</evidence>
<reference evidence="6 7" key="1">
    <citation type="submission" date="2018-07" db="EMBL/GenBank/DDBJ databases">
        <title>Halioglobus sp. genome submission.</title>
        <authorList>
            <person name="Ye M.-Q."/>
            <person name="Du Z.-J."/>
        </authorList>
    </citation>
    <scope>NUCLEOTIDE SEQUENCE [LARGE SCALE GENOMIC DNA]</scope>
    <source>
        <strain evidence="6 7">U0301</strain>
    </source>
</reference>
<evidence type="ECO:0000256" key="1">
    <source>
        <dbReference type="ARBA" id="ARBA00022630"/>
    </source>
</evidence>
<protein>
    <submittedName>
        <fullName evidence="6">TIGR03619 family F420-dependent LLM class oxidoreductase</fullName>
        <ecNumber evidence="6">1.-.-.-</ecNumber>
    </submittedName>
</protein>
<dbReference type="InterPro" id="IPR011251">
    <property type="entry name" value="Luciferase-like_dom"/>
</dbReference>
<dbReference type="GO" id="GO:0008726">
    <property type="term" value="F:alkanesulfonate monooxygenase activity"/>
    <property type="evidence" value="ECO:0007669"/>
    <property type="project" value="TreeGrafter"/>
</dbReference>
<dbReference type="SUPFAM" id="SSF51679">
    <property type="entry name" value="Bacterial luciferase-like"/>
    <property type="match status" value="1"/>
</dbReference>
<dbReference type="GO" id="GO:0046306">
    <property type="term" value="P:alkanesulfonate catabolic process"/>
    <property type="evidence" value="ECO:0007669"/>
    <property type="project" value="TreeGrafter"/>
</dbReference>
<gene>
    <name evidence="6" type="ORF">DWB85_12620</name>
</gene>